<dbReference type="Pfam" id="PF00975">
    <property type="entry name" value="Thioesterase"/>
    <property type="match status" value="1"/>
</dbReference>
<name>A0A1D7Y9S4_9ACTN</name>
<keyword evidence="3" id="KW-1185">Reference proteome</keyword>
<protein>
    <recommendedName>
        <fullName evidence="1">Thioesterase TesA-like domain-containing protein</fullName>
    </recommendedName>
</protein>
<dbReference type="SUPFAM" id="SSF53474">
    <property type="entry name" value="alpha/beta-Hydrolases"/>
    <property type="match status" value="1"/>
</dbReference>
<dbReference type="RefSeq" id="WP_069778926.1">
    <property type="nucleotide sequence ID" value="NZ_CP017248.1"/>
</dbReference>
<dbReference type="KEGG" id="spun:BFF78_15665"/>
<feature type="domain" description="Thioesterase TesA-like" evidence="1">
    <location>
        <begin position="20"/>
        <end position="263"/>
    </location>
</feature>
<accession>A0A1D7Y9S4</accession>
<dbReference type="Gene3D" id="3.40.50.1820">
    <property type="entry name" value="alpha/beta hydrolase"/>
    <property type="match status" value="1"/>
</dbReference>
<evidence type="ECO:0000313" key="2">
    <source>
        <dbReference type="EMBL" id="AOR32312.1"/>
    </source>
</evidence>
<gene>
    <name evidence="2" type="ORF">BFF78_15665</name>
</gene>
<dbReference type="AlphaFoldDB" id="A0A1D7Y9S4"/>
<sequence>MSDDAILLPIAETGTRPPLYCVHAVSGSPFPYVPFGRAVGAGQPVFAVEAPGFDNDADPVADVTALAERYAALLHSRHPAGQLALLGWSFGGVVAHETALRLQRAGTDVALLVLVDSTCPVPAPVPPEPELLRRFVQDMLSEAGLAAHEVRATLAALPHESSPERFFAAATASDSLLADLAPALLRRRYGVFRAHVHALYTHRARPGHRGRTLCVQADQSPPVGRTWDGVLDGAEVVTVPGDHHSIWSGTGLERLVAEVSGRLAGVEVR</sequence>
<dbReference type="SMART" id="SM00824">
    <property type="entry name" value="PKS_TE"/>
    <property type="match status" value="1"/>
</dbReference>
<evidence type="ECO:0000313" key="3">
    <source>
        <dbReference type="Proteomes" id="UP000094960"/>
    </source>
</evidence>
<reference evidence="3" key="1">
    <citation type="submission" date="2016-09" db="EMBL/GenBank/DDBJ databases">
        <title>Streptomyces puniciscabiei strain:TW1S1 Genome sequencing and assembly.</title>
        <authorList>
            <person name="Kim M.-K."/>
            <person name="Kim S.B."/>
        </authorList>
    </citation>
    <scope>NUCLEOTIDE SEQUENCE [LARGE SCALE GENOMIC DNA]</scope>
    <source>
        <strain evidence="3">TW1S1</strain>
    </source>
</reference>
<dbReference type="Proteomes" id="UP000094960">
    <property type="component" value="Chromosome"/>
</dbReference>
<dbReference type="EMBL" id="CP017248">
    <property type="protein sequence ID" value="AOR32312.1"/>
    <property type="molecule type" value="Genomic_DNA"/>
</dbReference>
<dbReference type="InterPro" id="IPR029058">
    <property type="entry name" value="AB_hydrolase_fold"/>
</dbReference>
<evidence type="ECO:0000259" key="1">
    <source>
        <dbReference type="SMART" id="SM00824"/>
    </source>
</evidence>
<organism evidence="2 3">
    <name type="scientific">Streptomyces fodineus</name>
    <dbReference type="NCBI Taxonomy" id="1904616"/>
    <lineage>
        <taxon>Bacteria</taxon>
        <taxon>Bacillati</taxon>
        <taxon>Actinomycetota</taxon>
        <taxon>Actinomycetes</taxon>
        <taxon>Kitasatosporales</taxon>
        <taxon>Streptomycetaceae</taxon>
        <taxon>Streptomyces</taxon>
    </lineage>
</organism>
<dbReference type="InterPro" id="IPR001031">
    <property type="entry name" value="Thioesterase"/>
</dbReference>
<proteinExistence type="predicted"/>
<dbReference type="InterPro" id="IPR020802">
    <property type="entry name" value="TesA-like"/>
</dbReference>